<comment type="caution">
    <text evidence="2">The sequence shown here is derived from an EMBL/GenBank/DDBJ whole genome shotgun (WGS) entry which is preliminary data.</text>
</comment>
<evidence type="ECO:0000313" key="3">
    <source>
        <dbReference type="Proteomes" id="UP001499843"/>
    </source>
</evidence>
<keyword evidence="3" id="KW-1185">Reference proteome</keyword>
<accession>A0ABN3CCG7</accession>
<dbReference type="Proteomes" id="UP001499843">
    <property type="component" value="Unassembled WGS sequence"/>
</dbReference>
<sequence length="281" mass="28943">MDLSVRAASADDLPAVRAVARRFGLLSGWPAGSPDFLDAERLFGTLLIAPAQTGGGGVAWGFGGTLRRGDLTHLGDLFVLPAHQSSGLGRAMLARLLSGDGPKVTFASSDHRAMALYVRHGLRPWCPLLYLSGPATVLPAPATGLPAPPPPVRVTSPDSIAALDAQVSGGARHETLSWYAARPGVTAYTTGAGYALTRTTEDGTLIGPAGGAEPQDCAHAVLAALATAQGTAKLALPGTHPLLPSLLAAGWRIHDLDTLMADDAALALIRPDRYVPHPDLG</sequence>
<dbReference type="CDD" id="cd04301">
    <property type="entry name" value="NAT_SF"/>
    <property type="match status" value="1"/>
</dbReference>
<feature type="domain" description="N-acetyltransferase" evidence="1">
    <location>
        <begin position="3"/>
        <end position="143"/>
    </location>
</feature>
<dbReference type="SUPFAM" id="SSF55729">
    <property type="entry name" value="Acyl-CoA N-acyltransferases (Nat)"/>
    <property type="match status" value="1"/>
</dbReference>
<proteinExistence type="predicted"/>
<name>A0ABN3CCG7_9ACTN</name>
<dbReference type="PROSITE" id="PS51186">
    <property type="entry name" value="GNAT"/>
    <property type="match status" value="1"/>
</dbReference>
<dbReference type="InterPro" id="IPR016181">
    <property type="entry name" value="Acyl_CoA_acyltransferase"/>
</dbReference>
<protein>
    <recommendedName>
        <fullName evidence="1">N-acetyltransferase domain-containing protein</fullName>
    </recommendedName>
</protein>
<dbReference type="RefSeq" id="WP_344473609.1">
    <property type="nucleotide sequence ID" value="NZ_BAAAQX010000005.1"/>
</dbReference>
<dbReference type="Gene3D" id="3.40.630.30">
    <property type="match status" value="1"/>
</dbReference>
<evidence type="ECO:0000259" key="1">
    <source>
        <dbReference type="PROSITE" id="PS51186"/>
    </source>
</evidence>
<gene>
    <name evidence="2" type="ORF">GCM10009850_023750</name>
</gene>
<organism evidence="2 3">
    <name type="scientific">Nonomuraea monospora</name>
    <dbReference type="NCBI Taxonomy" id="568818"/>
    <lineage>
        <taxon>Bacteria</taxon>
        <taxon>Bacillati</taxon>
        <taxon>Actinomycetota</taxon>
        <taxon>Actinomycetes</taxon>
        <taxon>Streptosporangiales</taxon>
        <taxon>Streptosporangiaceae</taxon>
        <taxon>Nonomuraea</taxon>
    </lineage>
</organism>
<dbReference type="Pfam" id="PF00583">
    <property type="entry name" value="Acetyltransf_1"/>
    <property type="match status" value="1"/>
</dbReference>
<dbReference type="InterPro" id="IPR000182">
    <property type="entry name" value="GNAT_dom"/>
</dbReference>
<evidence type="ECO:0000313" key="2">
    <source>
        <dbReference type="EMBL" id="GAA2206917.1"/>
    </source>
</evidence>
<reference evidence="2 3" key="1">
    <citation type="journal article" date="2019" name="Int. J. Syst. Evol. Microbiol.">
        <title>The Global Catalogue of Microorganisms (GCM) 10K type strain sequencing project: providing services to taxonomists for standard genome sequencing and annotation.</title>
        <authorList>
            <consortium name="The Broad Institute Genomics Platform"/>
            <consortium name="The Broad Institute Genome Sequencing Center for Infectious Disease"/>
            <person name="Wu L."/>
            <person name="Ma J."/>
        </authorList>
    </citation>
    <scope>NUCLEOTIDE SEQUENCE [LARGE SCALE GENOMIC DNA]</scope>
    <source>
        <strain evidence="2 3">JCM 16114</strain>
    </source>
</reference>
<dbReference type="EMBL" id="BAAAQX010000005">
    <property type="protein sequence ID" value="GAA2206917.1"/>
    <property type="molecule type" value="Genomic_DNA"/>
</dbReference>